<keyword evidence="3 5" id="KW-1133">Transmembrane helix</keyword>
<feature type="domain" description="STAS" evidence="6">
    <location>
        <begin position="444"/>
        <end position="559"/>
    </location>
</feature>
<protein>
    <submittedName>
        <fullName evidence="7">Putative sulfate transporter/MT1781</fullName>
    </submittedName>
</protein>
<dbReference type="Pfam" id="PF00916">
    <property type="entry name" value="Sulfate_transp"/>
    <property type="match status" value="1"/>
</dbReference>
<keyword evidence="4 5" id="KW-0472">Membrane</keyword>
<evidence type="ECO:0000256" key="2">
    <source>
        <dbReference type="ARBA" id="ARBA00022692"/>
    </source>
</evidence>
<dbReference type="PROSITE" id="PS50801">
    <property type="entry name" value="STAS"/>
    <property type="match status" value="1"/>
</dbReference>
<feature type="transmembrane region" description="Helical" evidence="5">
    <location>
        <begin position="179"/>
        <end position="200"/>
    </location>
</feature>
<proteinExistence type="predicted"/>
<dbReference type="SUPFAM" id="SSF52091">
    <property type="entry name" value="SpoIIaa-like"/>
    <property type="match status" value="1"/>
</dbReference>
<evidence type="ECO:0000256" key="4">
    <source>
        <dbReference type="ARBA" id="ARBA00023136"/>
    </source>
</evidence>
<dbReference type="Gene3D" id="3.30.750.24">
    <property type="entry name" value="STAS domain"/>
    <property type="match status" value="1"/>
</dbReference>
<feature type="transmembrane region" description="Helical" evidence="5">
    <location>
        <begin position="385"/>
        <end position="413"/>
    </location>
</feature>
<keyword evidence="2 5" id="KW-0812">Transmembrane</keyword>
<dbReference type="InterPro" id="IPR036513">
    <property type="entry name" value="STAS_dom_sf"/>
</dbReference>
<feature type="transmembrane region" description="Helical" evidence="5">
    <location>
        <begin position="137"/>
        <end position="159"/>
    </location>
</feature>
<dbReference type="GO" id="GO:0016020">
    <property type="term" value="C:membrane"/>
    <property type="evidence" value="ECO:0007669"/>
    <property type="project" value="UniProtKB-SubCell"/>
</dbReference>
<feature type="transmembrane region" description="Helical" evidence="5">
    <location>
        <begin position="329"/>
        <end position="349"/>
    </location>
</feature>
<reference evidence="7 8" key="1">
    <citation type="submission" date="2017-02" db="EMBL/GenBank/DDBJ databases">
        <authorList>
            <person name="Peterson S.W."/>
        </authorList>
    </citation>
    <scope>NUCLEOTIDE SEQUENCE [LARGE SCALE GENOMIC DNA]</scope>
    <source>
        <strain evidence="7 8">CECT 9189</strain>
    </source>
</reference>
<name>A0A1T4T3H1_9GAMM</name>
<feature type="transmembrane region" description="Helical" evidence="5">
    <location>
        <begin position="79"/>
        <end position="98"/>
    </location>
</feature>
<dbReference type="InterPro" id="IPR001902">
    <property type="entry name" value="SLC26A/SulP_fam"/>
</dbReference>
<evidence type="ECO:0000256" key="3">
    <source>
        <dbReference type="ARBA" id="ARBA00022989"/>
    </source>
</evidence>
<evidence type="ECO:0000256" key="5">
    <source>
        <dbReference type="SAM" id="Phobius"/>
    </source>
</evidence>
<dbReference type="AlphaFoldDB" id="A0A1T4T3H1"/>
<feature type="transmembrane region" description="Helical" evidence="5">
    <location>
        <begin position="244"/>
        <end position="270"/>
    </location>
</feature>
<organism evidence="7 8">
    <name type="scientific">Photobacterium toruni</name>
    <dbReference type="NCBI Taxonomy" id="1935446"/>
    <lineage>
        <taxon>Bacteria</taxon>
        <taxon>Pseudomonadati</taxon>
        <taxon>Pseudomonadota</taxon>
        <taxon>Gammaproteobacteria</taxon>
        <taxon>Vibrionales</taxon>
        <taxon>Vibrionaceae</taxon>
        <taxon>Photobacterium</taxon>
    </lineage>
</organism>
<dbReference type="EMBL" id="FUWP01000008">
    <property type="protein sequence ID" value="SKA34708.1"/>
    <property type="molecule type" value="Genomic_DNA"/>
</dbReference>
<sequence length="560" mass="62256">MHVDYILLYESELSMQNKVHNMMAWRQDLFAGLSVAAIALPAQMATAHLAGFPVIYGLYVFVISSIGFFIFGSNRYLSCGADSTIAPIFAVSLASYATLFSVQYMALASLLALLVGGILLCVYAFKLGWVANLLSYPVTLGFLAGVSIHIIVSQLPSILGLPHSSASPFQTLYHLVQHITQLNFITTFIGGGVFGFIFWFSRQYKRFPAALIALAISITIEIALNSNNIHIPTLSNPAGFELHWAFIGLPWHQALTIFPLALLIAMICIVQTSAVSSTIKDRNTTPNFNRDFAGIGLGSVLSGLIGGFPGNASPPRSMLIQQGGAHSKWAALFSAAVICLVLLYAQNVFHLIPKATLAGILMYVGLSIFKWTEIKRICHQNRQEFYLCLATMLMIVTFRIDIGVMFGVLLSLLHSVFIITRPNCEELFREPNCDHWGHRSRLNPEQNLSTEEDVAVLHFSAPLYFTTFSYFEERILNLANTRPLLRLVIIDASSISDMDLTAVDKIEVLSQKLTHRNITLLFVNIEHPRFRRLVETTHLLTILDQKTEYTSIEDAITAYR</sequence>
<gene>
    <name evidence="7" type="ORF">CZ814_01922</name>
</gene>
<dbReference type="PANTHER" id="PTHR11814">
    <property type="entry name" value="SULFATE TRANSPORTER"/>
    <property type="match status" value="1"/>
</dbReference>
<dbReference type="GO" id="GO:0055085">
    <property type="term" value="P:transmembrane transport"/>
    <property type="evidence" value="ECO:0007669"/>
    <property type="project" value="InterPro"/>
</dbReference>
<dbReference type="CDD" id="cd07042">
    <property type="entry name" value="STAS_SulP_like_sulfate_transporter"/>
    <property type="match status" value="1"/>
</dbReference>
<dbReference type="Pfam" id="PF01740">
    <property type="entry name" value="STAS"/>
    <property type="match status" value="1"/>
</dbReference>
<comment type="subcellular location">
    <subcellularLocation>
        <location evidence="1">Membrane</location>
        <topology evidence="1">Multi-pass membrane protein</topology>
    </subcellularLocation>
</comment>
<dbReference type="InterPro" id="IPR011547">
    <property type="entry name" value="SLC26A/SulP_dom"/>
</dbReference>
<dbReference type="InterPro" id="IPR002645">
    <property type="entry name" value="STAS_dom"/>
</dbReference>
<feature type="transmembrane region" description="Helical" evidence="5">
    <location>
        <begin position="207"/>
        <end position="224"/>
    </location>
</feature>
<evidence type="ECO:0000313" key="8">
    <source>
        <dbReference type="Proteomes" id="UP000191116"/>
    </source>
</evidence>
<evidence type="ECO:0000259" key="6">
    <source>
        <dbReference type="PROSITE" id="PS50801"/>
    </source>
</evidence>
<feature type="transmembrane region" description="Helical" evidence="5">
    <location>
        <begin position="104"/>
        <end position="125"/>
    </location>
</feature>
<evidence type="ECO:0000313" key="7">
    <source>
        <dbReference type="EMBL" id="SKA34708.1"/>
    </source>
</evidence>
<dbReference type="Proteomes" id="UP000191116">
    <property type="component" value="Unassembled WGS sequence"/>
</dbReference>
<accession>A0A1T4T3H1</accession>
<evidence type="ECO:0000256" key="1">
    <source>
        <dbReference type="ARBA" id="ARBA00004141"/>
    </source>
</evidence>
<feature type="transmembrane region" description="Helical" evidence="5">
    <location>
        <begin position="54"/>
        <end position="72"/>
    </location>
</feature>